<comment type="subcellular location">
    <subcellularLocation>
        <location evidence="1">Membrane</location>
        <topology evidence="1">Multi-pass membrane protein</topology>
    </subcellularLocation>
</comment>
<evidence type="ECO:0000256" key="1">
    <source>
        <dbReference type="ARBA" id="ARBA00004141"/>
    </source>
</evidence>
<keyword evidence="4 7" id="KW-0472">Membrane</keyword>
<proteinExistence type="predicted"/>
<keyword evidence="5" id="KW-1015">Disulfide bond</keyword>
<dbReference type="InterPro" id="IPR046338">
    <property type="entry name" value="GAIN_dom_sf"/>
</dbReference>
<dbReference type="SMART" id="SM00303">
    <property type="entry name" value="GPS"/>
    <property type="match status" value="1"/>
</dbReference>
<dbReference type="CDD" id="cd15443">
    <property type="entry name" value="7tmB2_GPR114"/>
    <property type="match status" value="1"/>
</dbReference>
<evidence type="ECO:0000313" key="11">
    <source>
        <dbReference type="RefSeq" id="XP_004431902.1"/>
    </source>
</evidence>
<dbReference type="GeneID" id="101398025"/>
<evidence type="ECO:0000256" key="3">
    <source>
        <dbReference type="ARBA" id="ARBA00022989"/>
    </source>
</evidence>
<dbReference type="Pfam" id="PF00002">
    <property type="entry name" value="7tm_2"/>
    <property type="match status" value="1"/>
</dbReference>
<evidence type="ECO:0000256" key="6">
    <source>
        <dbReference type="SAM" id="MobiDB-lite"/>
    </source>
</evidence>
<dbReference type="PANTHER" id="PTHR12011:SF326">
    <property type="entry name" value="ADHESION G-PROTEIN COUPLED RECEPTOR G5"/>
    <property type="match status" value="1"/>
</dbReference>
<accession>A0ABM0HQK0</accession>
<dbReference type="Gene3D" id="2.60.220.50">
    <property type="match status" value="1"/>
</dbReference>
<dbReference type="PANTHER" id="PTHR12011">
    <property type="entry name" value="ADHESION G-PROTEIN COUPLED RECEPTOR"/>
    <property type="match status" value="1"/>
</dbReference>
<dbReference type="Proteomes" id="UP000694910">
    <property type="component" value="Unplaced"/>
</dbReference>
<dbReference type="PROSITE" id="PS50261">
    <property type="entry name" value="G_PROTEIN_RECEP_F2_4"/>
    <property type="match status" value="1"/>
</dbReference>
<dbReference type="RefSeq" id="XP_004431902.1">
    <property type="nucleotide sequence ID" value="XM_004431845.1"/>
</dbReference>
<feature type="transmembrane region" description="Helical" evidence="7">
    <location>
        <begin position="737"/>
        <end position="760"/>
    </location>
</feature>
<feature type="domain" description="GAIN-B" evidence="8">
    <location>
        <begin position="362"/>
        <end position="520"/>
    </location>
</feature>
<feature type="transmembrane region" description="Helical" evidence="7">
    <location>
        <begin position="566"/>
        <end position="586"/>
    </location>
</feature>
<protein>
    <submittedName>
        <fullName evidence="11">Adhesion G-protein coupled receptor G5</fullName>
    </submittedName>
</protein>
<feature type="compositionally biased region" description="Pro residues" evidence="6">
    <location>
        <begin position="46"/>
        <end position="61"/>
    </location>
</feature>
<evidence type="ECO:0000259" key="9">
    <source>
        <dbReference type="PROSITE" id="PS50261"/>
    </source>
</evidence>
<dbReference type="Gene3D" id="1.20.1070.10">
    <property type="entry name" value="Rhodopsin 7-helix transmembrane proteins"/>
    <property type="match status" value="1"/>
</dbReference>
<feature type="compositionally biased region" description="Pro residues" evidence="6">
    <location>
        <begin position="75"/>
        <end position="84"/>
    </location>
</feature>
<keyword evidence="3 7" id="KW-1133">Transmembrane helix</keyword>
<feature type="region of interest" description="Disordered" evidence="6">
    <location>
        <begin position="259"/>
        <end position="286"/>
    </location>
</feature>
<dbReference type="InterPro" id="IPR000832">
    <property type="entry name" value="GPCR_2_secretin-like"/>
</dbReference>
<evidence type="ECO:0000313" key="10">
    <source>
        <dbReference type="Proteomes" id="UP000694910"/>
    </source>
</evidence>
<feature type="region of interest" description="Disordered" evidence="6">
    <location>
        <begin position="41"/>
        <end position="88"/>
    </location>
</feature>
<dbReference type="PRINTS" id="PR00249">
    <property type="entry name" value="GPCRSECRETIN"/>
</dbReference>
<evidence type="ECO:0000256" key="7">
    <source>
        <dbReference type="SAM" id="Phobius"/>
    </source>
</evidence>
<evidence type="ECO:0000259" key="8">
    <source>
        <dbReference type="PROSITE" id="PS50221"/>
    </source>
</evidence>
<keyword evidence="10" id="KW-1185">Reference proteome</keyword>
<sequence length="809" mass="87975">MARWANRGPEEPRLVHMHIEDQQQSRGKFAFCPPTATSRLLVLTSSPPPQPHAPASHPAPPSGVRGLPALRGAVPPTPPPGPHWRPPRAWGADAVLRLARAARPSRTRRARLQLNPFPPAEGSRPGGSSRDAVAFRPLHCCPRSPRPGTHGLRTSEPPRLGGAGTGLAAAAAGRAEGGPRSLLLPRGGGLSNVLSGLPLTVLSQITKRHRAPPRRCGRPREGLQAAWVEIKGRAGGDVSSEEARRLLLGEEVKWECAPAAGGTADSSGSGRQLHRAGARPGGDRAQDMEHSGALFLCLCLVTSQSGTAGASQEPLQWMQTMEAAARSRRSSSHADFIHGLEWSLLNTSFGGRNLTLQTRTIQSLAFKLGCDFAGLSLSSAALERVPQARHAMQFPAELTRGACRTRPRELRLICVYFFTTYFFQTDINSSLLNNYVLGAQLGHEHVNNLSEPINISVWHNQSLEAYTVTCVFWKEGASKQYWGFWSPEGCHTEQPSPSQVLCRCNHLSYFAVLMQLSPAPVPAELLAPLTYISLVGCGISVVTSLLAILLHFYSRKQNNSITRIHMNLHASVLLLNVAFLLSPALAVPPVPESACTALAAILHYALLSCLTWMAIEGFNLYLLLGRVYNVYIRRYLLKLCAVGWGVPAFLVLLLLAVKSSAYGPRTIPVSDSQGNSTGFQNMSMCWVRSPGVHSVLVMGYGGLTSLFNLVVLAWALRALRRLQAREKAPGARACRDTVTVLGLTVLLGTTWALAFFSFGVFLLPQLFLFTIFNSLYGFFLFLWFCSQRCRSEAEAEAAMEAFISSQTMQ</sequence>
<organism evidence="10 11">
    <name type="scientific">Ceratotherium simum simum</name>
    <name type="common">Southern white rhinoceros</name>
    <dbReference type="NCBI Taxonomy" id="73337"/>
    <lineage>
        <taxon>Eukaryota</taxon>
        <taxon>Metazoa</taxon>
        <taxon>Chordata</taxon>
        <taxon>Craniata</taxon>
        <taxon>Vertebrata</taxon>
        <taxon>Euteleostomi</taxon>
        <taxon>Mammalia</taxon>
        <taxon>Eutheria</taxon>
        <taxon>Laurasiatheria</taxon>
        <taxon>Perissodactyla</taxon>
        <taxon>Rhinocerotidae</taxon>
        <taxon>Ceratotherium</taxon>
    </lineage>
</organism>
<evidence type="ECO:0000256" key="5">
    <source>
        <dbReference type="ARBA" id="ARBA00023157"/>
    </source>
</evidence>
<evidence type="ECO:0000256" key="4">
    <source>
        <dbReference type="ARBA" id="ARBA00023136"/>
    </source>
</evidence>
<keyword evidence="2 7" id="KW-0812">Transmembrane</keyword>
<dbReference type="InterPro" id="IPR000203">
    <property type="entry name" value="GPS"/>
</dbReference>
<feature type="region of interest" description="Disordered" evidence="6">
    <location>
        <begin position="142"/>
        <end position="165"/>
    </location>
</feature>
<feature type="transmembrane region" description="Helical" evidence="7">
    <location>
        <begin position="766"/>
        <end position="785"/>
    </location>
</feature>
<gene>
    <name evidence="11" type="primary">LOC101398025</name>
</gene>
<feature type="transmembrane region" description="Helical" evidence="7">
    <location>
        <begin position="635"/>
        <end position="657"/>
    </location>
</feature>
<dbReference type="PROSITE" id="PS50221">
    <property type="entry name" value="GAIN_B"/>
    <property type="match status" value="1"/>
</dbReference>
<feature type="transmembrane region" description="Helical" evidence="7">
    <location>
        <begin position="692"/>
        <end position="716"/>
    </location>
</feature>
<evidence type="ECO:0000256" key="2">
    <source>
        <dbReference type="ARBA" id="ARBA00022692"/>
    </source>
</evidence>
<dbReference type="InterPro" id="IPR057244">
    <property type="entry name" value="GAIN_B"/>
</dbReference>
<name>A0ABM0HQK0_CERSS</name>
<feature type="transmembrane region" description="Helical" evidence="7">
    <location>
        <begin position="598"/>
        <end position="623"/>
    </location>
</feature>
<feature type="domain" description="G-protein coupled receptors family 2 profile 2" evidence="9">
    <location>
        <begin position="529"/>
        <end position="788"/>
    </location>
</feature>
<keyword evidence="11" id="KW-0675">Receptor</keyword>
<dbReference type="Pfam" id="PF01825">
    <property type="entry name" value="GPS"/>
    <property type="match status" value="1"/>
</dbReference>
<feature type="transmembrane region" description="Helical" evidence="7">
    <location>
        <begin position="531"/>
        <end position="554"/>
    </location>
</feature>
<dbReference type="InterPro" id="IPR017981">
    <property type="entry name" value="GPCR_2-like_7TM"/>
</dbReference>
<feature type="compositionally biased region" description="Low complexity" evidence="6">
    <location>
        <begin position="259"/>
        <end position="270"/>
    </location>
</feature>
<reference evidence="11" key="1">
    <citation type="submission" date="2025-08" db="UniProtKB">
        <authorList>
            <consortium name="RefSeq"/>
        </authorList>
    </citation>
    <scope>IDENTIFICATION</scope>
</reference>